<feature type="transmembrane region" description="Helical" evidence="2">
    <location>
        <begin position="58"/>
        <end position="78"/>
    </location>
</feature>
<dbReference type="PANTHER" id="PTHR37305">
    <property type="entry name" value="INTEGRAL MEMBRANE PROTEIN-RELATED"/>
    <property type="match status" value="1"/>
</dbReference>
<name>A0A455T4F2_9CHLR</name>
<reference evidence="3" key="1">
    <citation type="submission" date="2018-12" db="EMBL/GenBank/DDBJ databases">
        <title>Novel natural products biosynthetic potential of the class Ktedonobacteria.</title>
        <authorList>
            <person name="Zheng Y."/>
            <person name="Saitou A."/>
            <person name="Wang C.M."/>
            <person name="Toyoda A."/>
            <person name="Minakuchi Y."/>
            <person name="Sekiguchi Y."/>
            <person name="Ueda K."/>
            <person name="Takano H."/>
            <person name="Sakai Y."/>
            <person name="Yokota A."/>
            <person name="Yabe S."/>
        </authorList>
    </citation>
    <scope>NUCLEOTIDE SEQUENCE</scope>
    <source>
        <strain evidence="3">A3-2</strain>
    </source>
</reference>
<proteinExistence type="predicted"/>
<feature type="transmembrane region" description="Helical" evidence="2">
    <location>
        <begin position="98"/>
        <end position="121"/>
    </location>
</feature>
<keyword evidence="2" id="KW-0812">Transmembrane</keyword>
<evidence type="ECO:0000313" key="3">
    <source>
        <dbReference type="EMBL" id="BBH93355.1"/>
    </source>
</evidence>
<accession>A0A455T4F2</accession>
<feature type="region of interest" description="Disordered" evidence="1">
    <location>
        <begin position="1"/>
        <end position="20"/>
    </location>
</feature>
<gene>
    <name evidence="3" type="ORF">KTA_15540</name>
</gene>
<organism evidence="3">
    <name type="scientific">Thermogemmatispora argillosa</name>
    <dbReference type="NCBI Taxonomy" id="2045280"/>
    <lineage>
        <taxon>Bacteria</taxon>
        <taxon>Bacillati</taxon>
        <taxon>Chloroflexota</taxon>
        <taxon>Ktedonobacteria</taxon>
        <taxon>Thermogemmatisporales</taxon>
        <taxon>Thermogemmatisporaceae</taxon>
        <taxon>Thermogemmatispora</taxon>
    </lineage>
</organism>
<evidence type="ECO:0008006" key="4">
    <source>
        <dbReference type="Google" id="ProtNLM"/>
    </source>
</evidence>
<feature type="transmembrane region" description="Helical" evidence="2">
    <location>
        <begin position="142"/>
        <end position="168"/>
    </location>
</feature>
<dbReference type="EMBL" id="AP019377">
    <property type="protein sequence ID" value="BBH93355.1"/>
    <property type="molecule type" value="Genomic_DNA"/>
</dbReference>
<evidence type="ECO:0000256" key="2">
    <source>
        <dbReference type="SAM" id="Phobius"/>
    </source>
</evidence>
<keyword evidence="2" id="KW-0472">Membrane</keyword>
<sequence length="319" mass="34511">MHPPVDTSPPIRASDRQSLPNQRTSTSILLGRRDYLSVLLRLVAMELYKLRLRPLTRVLAVVTLLTILLVFFALFLFSMGDNTGEVARLLLPPTSLHIAVQTALTPFTIVIIILAGSAAGGEYTQGTIRLLFTRGPTRTQFLLAKVAAILICCILGISSMALSGLIAGYLLSLLRQTPEASPFLTASWLLHTGLFLLLAMLNWFIFGVIALFFGTLGRSSAAGIGGGIVWYLLEPIVGQICQLSSELVQGPVSAFLRAIPDYLIGNNLATLMAHQGYYIFGSSSSSRLPDLGAIAVLLAYIVLLLSIAGWLNQKRDITN</sequence>
<protein>
    <recommendedName>
        <fullName evidence="4">ABC transporter permease</fullName>
    </recommendedName>
</protein>
<keyword evidence="2" id="KW-1133">Transmembrane helix</keyword>
<feature type="transmembrane region" description="Helical" evidence="2">
    <location>
        <begin position="188"/>
        <end position="213"/>
    </location>
</feature>
<dbReference type="AlphaFoldDB" id="A0A455T4F2"/>
<dbReference type="Pfam" id="PF12730">
    <property type="entry name" value="ABC2_membrane_4"/>
    <property type="match status" value="1"/>
</dbReference>
<feature type="transmembrane region" description="Helical" evidence="2">
    <location>
        <begin position="291"/>
        <end position="311"/>
    </location>
</feature>
<dbReference type="PANTHER" id="PTHR37305:SF1">
    <property type="entry name" value="MEMBRANE PROTEIN"/>
    <property type="match status" value="1"/>
</dbReference>
<evidence type="ECO:0000256" key="1">
    <source>
        <dbReference type="SAM" id="MobiDB-lite"/>
    </source>
</evidence>